<keyword evidence="3" id="KW-1185">Reference proteome</keyword>
<evidence type="ECO:0000313" key="2">
    <source>
        <dbReference type="EMBL" id="KAF6018002.1"/>
    </source>
</evidence>
<name>A0A7J7IVR6_BUGNE</name>
<gene>
    <name evidence="2" type="ORF">EB796_023683</name>
</gene>
<proteinExistence type="predicted"/>
<accession>A0A7J7IVR6</accession>
<protein>
    <submittedName>
        <fullName evidence="2">Uncharacterized protein</fullName>
    </submittedName>
</protein>
<dbReference type="OrthoDB" id="10055441at2759"/>
<dbReference type="EMBL" id="VXIV02003347">
    <property type="protein sequence ID" value="KAF6018002.1"/>
    <property type="molecule type" value="Genomic_DNA"/>
</dbReference>
<evidence type="ECO:0000313" key="3">
    <source>
        <dbReference type="Proteomes" id="UP000593567"/>
    </source>
</evidence>
<feature type="compositionally biased region" description="Polar residues" evidence="1">
    <location>
        <begin position="34"/>
        <end position="50"/>
    </location>
</feature>
<organism evidence="2 3">
    <name type="scientific">Bugula neritina</name>
    <name type="common">Brown bryozoan</name>
    <name type="synonym">Sertularia neritina</name>
    <dbReference type="NCBI Taxonomy" id="10212"/>
    <lineage>
        <taxon>Eukaryota</taxon>
        <taxon>Metazoa</taxon>
        <taxon>Spiralia</taxon>
        <taxon>Lophotrochozoa</taxon>
        <taxon>Bryozoa</taxon>
        <taxon>Gymnolaemata</taxon>
        <taxon>Cheilostomatida</taxon>
        <taxon>Flustrina</taxon>
        <taxon>Buguloidea</taxon>
        <taxon>Bugulidae</taxon>
        <taxon>Bugula</taxon>
    </lineage>
</organism>
<feature type="compositionally biased region" description="Polar residues" evidence="1">
    <location>
        <begin position="1"/>
        <end position="26"/>
    </location>
</feature>
<comment type="caution">
    <text evidence="2">The sequence shown here is derived from an EMBL/GenBank/DDBJ whole genome shotgun (WGS) entry which is preliminary data.</text>
</comment>
<reference evidence="2" key="1">
    <citation type="submission" date="2020-06" db="EMBL/GenBank/DDBJ databases">
        <title>Draft genome of Bugula neritina, a colonial animal packing powerful symbionts and potential medicines.</title>
        <authorList>
            <person name="Rayko M."/>
        </authorList>
    </citation>
    <scope>NUCLEOTIDE SEQUENCE [LARGE SCALE GENOMIC DNA]</scope>
    <source>
        <strain evidence="2">Kwan_BN1</strain>
    </source>
</reference>
<dbReference type="Proteomes" id="UP000593567">
    <property type="component" value="Unassembled WGS sequence"/>
</dbReference>
<dbReference type="AlphaFoldDB" id="A0A7J7IVR6"/>
<sequence>MDGEATSMTIPSSQQQSQHTGESSALTDLANIACQAQQDPNQSNASTPTARCNSKLGLFNPVFVPPPPPGPPVRPVALIGQNSTTTTTTASTSSSASMSDSISATRSIVTSPFNLRGDHGFAHIHPQPSQLFNYPTISPFSGVISPTTFSLLASPVPTPRTTPRSTPIPRWPPGLLHFDDNPDYQTMVANLAAGNHNDDLSGERFLQLHYMEQLAAASASRSSSPANISRVRHESRD</sequence>
<evidence type="ECO:0000256" key="1">
    <source>
        <dbReference type="SAM" id="MobiDB-lite"/>
    </source>
</evidence>
<feature type="region of interest" description="Disordered" evidence="1">
    <location>
        <begin position="1"/>
        <end position="50"/>
    </location>
</feature>